<sequence length="620" mass="71389">MVTRSTSKLINVINEDSDQNSENTTEIDPVSEKGINPIKSKHWKTPSKLYYQRPTAPDLLLEERATAYQTSHECSEETIIDILVVGFSEQLKGCAVYSAVKMNLNGKVITNDDDKEIPDAVNTLIFTIAQHFIGDTSLWKDRSLGDKVRDKIRSQSANGDIPYESLSYGQLISFVQKVALKICQDDKIQLKRKLRNLNLEPTIEEQIHNLLIETSEEETETSSSVLFDENLNIIQQDDQLSSTDAINSIPDPQKKKVFLGKLKKTLEVKPRQKDFIINNKFDVSTIFKRLEYTSAKPTTIQDLQTKINNLKREVRELRQQQEIPQIILSQLEECSDSENTEKDNENEIENVEDEIFMGLINKIKIQKFYINIRIIINDFVLDTMALFDTGANSNSILEGLIPTKFFEKTSEKLSTTNGSKLKINFKLSKEIIENQGLRINTNFLLISKEGITTNHLGRKIIFNFFTKTISKNINLIENKINQINFLKEEVSFNNIQLQLEKPQIKEKKIQSLLKHIESTVCSDLPHAFWDRKKHIVDLPYEKDFTKKQIPTKARPTQMNEELLQYCQKEIKDLLDKGLIRKIKSPWSCAAFYVNKQAELERGTPCLVINYKPYEPSITMD</sequence>
<reference evidence="4" key="3">
    <citation type="submission" date="2018-07" db="EMBL/GenBank/DDBJ databases">
        <title>WGS assembly of Glycine max.</title>
        <authorList>
            <person name="Schmutz J."/>
            <person name="Cannon S."/>
            <person name="Schlueter J."/>
            <person name="Ma J."/>
            <person name="Mitros T."/>
            <person name="Nelson W."/>
            <person name="Hyten D."/>
            <person name="Song Q."/>
            <person name="Thelen J."/>
            <person name="Cheng J."/>
            <person name="Xu D."/>
            <person name="Hellsten U."/>
            <person name="May G."/>
            <person name="Yu Y."/>
            <person name="Sakurai T."/>
            <person name="Umezawa T."/>
            <person name="Bhattacharyya M."/>
            <person name="Sandhu D."/>
            <person name="Valliyodan B."/>
            <person name="Lindquist E."/>
            <person name="Peto M."/>
            <person name="Grant D."/>
            <person name="Shu S."/>
            <person name="Goodstein D."/>
            <person name="Barry K."/>
            <person name="Futrell-Griggs M."/>
            <person name="Abernathy B."/>
            <person name="Du J."/>
            <person name="Tian Z."/>
            <person name="Zhu L."/>
            <person name="Gill N."/>
            <person name="Joshi T."/>
            <person name="Libault M."/>
            <person name="Sethuraman A."/>
            <person name="Zhang X."/>
            <person name="Shinozaki K."/>
            <person name="Nguyen H."/>
            <person name="Wing R."/>
            <person name="Cregan P."/>
            <person name="Specht J."/>
            <person name="Grimwood J."/>
            <person name="Rokhsar D."/>
            <person name="Stacey G."/>
            <person name="Shoemaker R."/>
            <person name="Jackson S."/>
        </authorList>
    </citation>
    <scope>NUCLEOTIDE SEQUENCE</scope>
    <source>
        <tissue evidence="4">Callus</tissue>
    </source>
</reference>
<protein>
    <recommendedName>
        <fullName evidence="3">Peptidase A2 domain-containing protein</fullName>
    </recommendedName>
</protein>
<dbReference type="Gene3D" id="3.10.10.10">
    <property type="entry name" value="HIV Type 1 Reverse Transcriptase, subunit A, domain 1"/>
    <property type="match status" value="1"/>
</dbReference>
<feature type="domain" description="Peptidase A2" evidence="3">
    <location>
        <begin position="383"/>
        <end position="460"/>
    </location>
</feature>
<dbReference type="AlphaFoldDB" id="A0A0R0JL94"/>
<reference evidence="4 5" key="1">
    <citation type="journal article" date="2010" name="Nature">
        <title>Genome sequence of the palaeopolyploid soybean.</title>
        <authorList>
            <person name="Schmutz J."/>
            <person name="Cannon S.B."/>
            <person name="Schlueter J."/>
            <person name="Ma J."/>
            <person name="Mitros T."/>
            <person name="Nelson W."/>
            <person name="Hyten D.L."/>
            <person name="Song Q."/>
            <person name="Thelen J.J."/>
            <person name="Cheng J."/>
            <person name="Xu D."/>
            <person name="Hellsten U."/>
            <person name="May G.D."/>
            <person name="Yu Y."/>
            <person name="Sakurai T."/>
            <person name="Umezawa T."/>
            <person name="Bhattacharyya M.K."/>
            <person name="Sandhu D."/>
            <person name="Valliyodan B."/>
            <person name="Lindquist E."/>
            <person name="Peto M."/>
            <person name="Grant D."/>
            <person name="Shu S."/>
            <person name="Goodstein D."/>
            <person name="Barry K."/>
            <person name="Futrell-Griggs M."/>
            <person name="Abernathy B."/>
            <person name="Du J."/>
            <person name="Tian Z."/>
            <person name="Zhu L."/>
            <person name="Gill N."/>
            <person name="Joshi T."/>
            <person name="Libault M."/>
            <person name="Sethuraman A."/>
            <person name="Zhang X.-C."/>
            <person name="Shinozaki K."/>
            <person name="Nguyen H.T."/>
            <person name="Wing R.A."/>
            <person name="Cregan P."/>
            <person name="Specht J."/>
            <person name="Grimwood J."/>
            <person name="Rokhsar D."/>
            <person name="Stacey G."/>
            <person name="Shoemaker R.C."/>
            <person name="Jackson S.A."/>
        </authorList>
    </citation>
    <scope>NUCLEOTIDE SEQUENCE</scope>
    <source>
        <strain evidence="5">cv. Williams 82</strain>
        <tissue evidence="4">Callus</tissue>
    </source>
</reference>
<evidence type="ECO:0000313" key="4">
    <source>
        <dbReference type="EMBL" id="KRH55296.1"/>
    </source>
</evidence>
<dbReference type="Proteomes" id="UP000008827">
    <property type="component" value="Chromosome 6"/>
</dbReference>
<name>A0A0R0JL94_SOYBN</name>
<dbReference type="GO" id="GO:0004190">
    <property type="term" value="F:aspartic-type endopeptidase activity"/>
    <property type="evidence" value="ECO:0007669"/>
    <property type="project" value="InterPro"/>
</dbReference>
<dbReference type="Gramene" id="KRH55296">
    <property type="protein sequence ID" value="KRH55296"/>
    <property type="gene ID" value="GLYMA_06G243600"/>
</dbReference>
<evidence type="ECO:0000256" key="2">
    <source>
        <dbReference type="SAM" id="MobiDB-lite"/>
    </source>
</evidence>
<gene>
    <name evidence="4" type="ORF">GLYMA_06G243600</name>
</gene>
<evidence type="ECO:0000313" key="6">
    <source>
        <dbReference type="Proteomes" id="UP000008827"/>
    </source>
</evidence>
<accession>A0A0R0JL94</accession>
<keyword evidence="6" id="KW-1185">Reference proteome</keyword>
<dbReference type="InterPro" id="IPR001995">
    <property type="entry name" value="Peptidase_A2_cat"/>
</dbReference>
<organism evidence="4">
    <name type="scientific">Glycine max</name>
    <name type="common">Soybean</name>
    <name type="synonym">Glycine hispida</name>
    <dbReference type="NCBI Taxonomy" id="3847"/>
    <lineage>
        <taxon>Eukaryota</taxon>
        <taxon>Viridiplantae</taxon>
        <taxon>Streptophyta</taxon>
        <taxon>Embryophyta</taxon>
        <taxon>Tracheophyta</taxon>
        <taxon>Spermatophyta</taxon>
        <taxon>Magnoliopsida</taxon>
        <taxon>eudicotyledons</taxon>
        <taxon>Gunneridae</taxon>
        <taxon>Pentapetalae</taxon>
        <taxon>rosids</taxon>
        <taxon>fabids</taxon>
        <taxon>Fabales</taxon>
        <taxon>Fabaceae</taxon>
        <taxon>Papilionoideae</taxon>
        <taxon>50 kb inversion clade</taxon>
        <taxon>NPAAA clade</taxon>
        <taxon>indigoferoid/millettioid clade</taxon>
        <taxon>Phaseoleae</taxon>
        <taxon>Glycine</taxon>
        <taxon>Glycine subgen. Soja</taxon>
    </lineage>
</organism>
<dbReference type="PANTHER" id="PTHR46249:SF29">
    <property type="entry name" value="VIRAL MOVEMENT PROTEIN"/>
    <property type="match status" value="1"/>
</dbReference>
<dbReference type="InParanoid" id="A0A0R0JL94"/>
<dbReference type="PROSITE" id="PS50175">
    <property type="entry name" value="ASP_PROT_RETROV"/>
    <property type="match status" value="1"/>
</dbReference>
<keyword evidence="1" id="KW-0175">Coiled coil</keyword>
<proteinExistence type="predicted"/>
<evidence type="ECO:0000313" key="5">
    <source>
        <dbReference type="EnsemblPlants" id="KRH55296"/>
    </source>
</evidence>
<evidence type="ECO:0000259" key="3">
    <source>
        <dbReference type="PROSITE" id="PS50175"/>
    </source>
</evidence>
<dbReference type="SUPFAM" id="SSF56672">
    <property type="entry name" value="DNA/RNA polymerases"/>
    <property type="match status" value="1"/>
</dbReference>
<reference evidence="5" key="2">
    <citation type="submission" date="2018-02" db="UniProtKB">
        <authorList>
            <consortium name="EnsemblPlants"/>
        </authorList>
    </citation>
    <scope>IDENTIFICATION</scope>
    <source>
        <strain evidence="5">Williams 82</strain>
    </source>
</reference>
<dbReference type="InterPro" id="IPR043502">
    <property type="entry name" value="DNA/RNA_pol_sf"/>
</dbReference>
<feature type="region of interest" description="Disordered" evidence="2">
    <location>
        <begin position="14"/>
        <end position="33"/>
    </location>
</feature>
<dbReference type="EMBL" id="CM000839">
    <property type="protein sequence ID" value="KRH55296.1"/>
    <property type="molecule type" value="Genomic_DNA"/>
</dbReference>
<dbReference type="PANTHER" id="PTHR46249">
    <property type="entry name" value="CCHC-TYPE DOMAIN-CONTAINING PROTEIN-RELATED"/>
    <property type="match status" value="1"/>
</dbReference>
<feature type="coiled-coil region" evidence="1">
    <location>
        <begin position="300"/>
        <end position="354"/>
    </location>
</feature>
<evidence type="ECO:0000256" key="1">
    <source>
        <dbReference type="SAM" id="Coils"/>
    </source>
</evidence>
<dbReference type="EnsemblPlants" id="KRH55296">
    <property type="protein sequence ID" value="KRH55296"/>
    <property type="gene ID" value="GLYMA_06G243600"/>
</dbReference>
<dbReference type="GO" id="GO:0006508">
    <property type="term" value="P:proteolysis"/>
    <property type="evidence" value="ECO:0007669"/>
    <property type="project" value="InterPro"/>
</dbReference>